<accession>A0A2S3URC4</accession>
<organism evidence="2 3">
    <name type="scientific">Roseibium marinum</name>
    <dbReference type="NCBI Taxonomy" id="281252"/>
    <lineage>
        <taxon>Bacteria</taxon>
        <taxon>Pseudomonadati</taxon>
        <taxon>Pseudomonadota</taxon>
        <taxon>Alphaproteobacteria</taxon>
        <taxon>Hyphomicrobiales</taxon>
        <taxon>Stappiaceae</taxon>
        <taxon>Roseibium</taxon>
    </lineage>
</organism>
<sequence>MTSHKGGAGIRPSSSLPPSLVAGARAIVTSQDTSEKVRLAYAVSKAWFQRELGLGSPTRDGSMPDRPGRPDKPVLLAPRDMPKRSLTGKSGRLALIHSLAHIELNAVDLTWDLIGRFAHIRLPRSYYDDWVRVGLEEAKHFSMLQDRLTKLDAAYGDMPAHDGLWEAAQNTGNDLAARLAIIPLVLEARGLDITPPMIEKARGIGDEDTARCLEVIYRDEKNHVAFGAKWFRFLCDRQGIRPEPAFHAFVRKHFRGALKPPFNDRARSEAGLTPGFYKPLARLTG</sequence>
<dbReference type="PANTHER" id="PTHR42782:SF4">
    <property type="entry name" value="DUF455 DOMAIN-CONTAINING PROTEIN"/>
    <property type="match status" value="1"/>
</dbReference>
<feature type="compositionally biased region" description="Basic and acidic residues" evidence="1">
    <location>
        <begin position="62"/>
        <end position="72"/>
    </location>
</feature>
<protein>
    <submittedName>
        <fullName evidence="2">Uncharacterized ferritin-like protein (DUF455 family)</fullName>
    </submittedName>
</protein>
<evidence type="ECO:0000256" key="1">
    <source>
        <dbReference type="SAM" id="MobiDB-lite"/>
    </source>
</evidence>
<feature type="region of interest" description="Disordered" evidence="1">
    <location>
        <begin position="55"/>
        <end position="81"/>
    </location>
</feature>
<dbReference type="InterPro" id="IPR007402">
    <property type="entry name" value="DUF455"/>
</dbReference>
<dbReference type="EMBL" id="PPCN01000007">
    <property type="protein sequence ID" value="POF30226.1"/>
    <property type="molecule type" value="Genomic_DNA"/>
</dbReference>
<dbReference type="Pfam" id="PF04305">
    <property type="entry name" value="DUF455"/>
    <property type="match status" value="1"/>
</dbReference>
<proteinExistence type="predicted"/>
<dbReference type="InterPro" id="IPR009078">
    <property type="entry name" value="Ferritin-like_SF"/>
</dbReference>
<name>A0A2S3URC4_9HYPH</name>
<dbReference type="AlphaFoldDB" id="A0A2S3URC4"/>
<evidence type="ECO:0000313" key="3">
    <source>
        <dbReference type="Proteomes" id="UP000236959"/>
    </source>
</evidence>
<gene>
    <name evidence="2" type="ORF">CLV41_107257</name>
</gene>
<dbReference type="RefSeq" id="WP_235867157.1">
    <property type="nucleotide sequence ID" value="NZ_PPCN01000007.1"/>
</dbReference>
<dbReference type="SUPFAM" id="SSF47240">
    <property type="entry name" value="Ferritin-like"/>
    <property type="match status" value="1"/>
</dbReference>
<keyword evidence="3" id="KW-1185">Reference proteome</keyword>
<reference evidence="2 3" key="1">
    <citation type="submission" date="2018-01" db="EMBL/GenBank/DDBJ databases">
        <title>Genomic Encyclopedia of Archaeal and Bacterial Type Strains, Phase II (KMG-II): from individual species to whole genera.</title>
        <authorList>
            <person name="Goeker M."/>
        </authorList>
    </citation>
    <scope>NUCLEOTIDE SEQUENCE [LARGE SCALE GENOMIC DNA]</scope>
    <source>
        <strain evidence="2 3">DSM 17023</strain>
    </source>
</reference>
<evidence type="ECO:0000313" key="2">
    <source>
        <dbReference type="EMBL" id="POF30226.1"/>
    </source>
</evidence>
<dbReference type="InterPro" id="IPR011197">
    <property type="entry name" value="UCP012318"/>
</dbReference>
<dbReference type="Proteomes" id="UP000236959">
    <property type="component" value="Unassembled WGS sequence"/>
</dbReference>
<dbReference type="PANTHER" id="PTHR42782">
    <property type="entry name" value="SI:CH73-314G15.3"/>
    <property type="match status" value="1"/>
</dbReference>
<dbReference type="CDD" id="cd00657">
    <property type="entry name" value="Ferritin_like"/>
    <property type="match status" value="1"/>
</dbReference>
<dbReference type="PIRSF" id="PIRSF012318">
    <property type="entry name" value="UCP012318"/>
    <property type="match status" value="1"/>
</dbReference>
<comment type="caution">
    <text evidence="2">The sequence shown here is derived from an EMBL/GenBank/DDBJ whole genome shotgun (WGS) entry which is preliminary data.</text>
</comment>